<reference evidence="1 2" key="1">
    <citation type="submission" date="2023-07" db="EMBL/GenBank/DDBJ databases">
        <title>Complete genome sequence of Pseudomonas phage Ep4.</title>
        <authorList>
            <person name="Aono M."/>
            <person name="Yagi H."/>
            <person name="Kobayashi K."/>
        </authorList>
    </citation>
    <scope>NUCLEOTIDE SEQUENCE [LARGE SCALE GENOMIC DNA]</scope>
    <source>
        <strain evidence="1 2">Ep4</strain>
    </source>
</reference>
<protein>
    <submittedName>
        <fullName evidence="1">Uncharacterized protein</fullName>
    </submittedName>
</protein>
<dbReference type="Proteomes" id="UP001304640">
    <property type="component" value="Segment"/>
</dbReference>
<gene>
    <name evidence="1" type="ORF">Ep4_002</name>
</gene>
<sequence>MGRVIVQKRRTGARWASASPESGVWQKVWAGVQETKSATQVGFIAQNFHPLTGRRCAEFEVLS</sequence>
<evidence type="ECO:0000313" key="2">
    <source>
        <dbReference type="Proteomes" id="UP001304640"/>
    </source>
</evidence>
<proteinExistence type="predicted"/>
<organism evidence="1 2">
    <name type="scientific">Pseudomonas phage Ep4</name>
    <dbReference type="NCBI Taxonomy" id="3057492"/>
    <lineage>
        <taxon>Viruses</taxon>
        <taxon>Duplodnaviria</taxon>
        <taxon>Heunggongvirae</taxon>
        <taxon>Uroviricota</taxon>
        <taxon>Caudoviricetes</taxon>
        <taxon>Autographivirales</taxon>
        <taxon>Autoscriptoviridae</taxon>
        <taxon>Corkvirinae</taxon>
        <taxon>Actinidiaevirus</taxon>
        <taxon>Actinidiaevirus Ep4</taxon>
    </lineage>
</organism>
<accession>A0AAU9EC77</accession>
<name>A0AAU9EC77_9CAUD</name>
<keyword evidence="2" id="KW-1185">Reference proteome</keyword>
<evidence type="ECO:0000313" key="1">
    <source>
        <dbReference type="EMBL" id="BEQ12861.1"/>
    </source>
</evidence>
<dbReference type="EMBL" id="LC776701">
    <property type="protein sequence ID" value="BEQ12861.1"/>
    <property type="molecule type" value="Genomic_DNA"/>
</dbReference>